<keyword evidence="3" id="KW-1185">Reference proteome</keyword>
<evidence type="ECO:0000256" key="1">
    <source>
        <dbReference type="SAM" id="MobiDB-lite"/>
    </source>
</evidence>
<evidence type="ECO:0008006" key="4">
    <source>
        <dbReference type="Google" id="ProtNLM"/>
    </source>
</evidence>
<comment type="caution">
    <text evidence="2">The sequence shown here is derived from an EMBL/GenBank/DDBJ whole genome shotgun (WGS) entry which is preliminary data.</text>
</comment>
<dbReference type="Proteomes" id="UP001189429">
    <property type="component" value="Unassembled WGS sequence"/>
</dbReference>
<feature type="region of interest" description="Disordered" evidence="1">
    <location>
        <begin position="454"/>
        <end position="483"/>
    </location>
</feature>
<name>A0ABN9W314_9DINO</name>
<organism evidence="2 3">
    <name type="scientific">Prorocentrum cordatum</name>
    <dbReference type="NCBI Taxonomy" id="2364126"/>
    <lineage>
        <taxon>Eukaryota</taxon>
        <taxon>Sar</taxon>
        <taxon>Alveolata</taxon>
        <taxon>Dinophyceae</taxon>
        <taxon>Prorocentrales</taxon>
        <taxon>Prorocentraceae</taxon>
        <taxon>Prorocentrum</taxon>
    </lineage>
</organism>
<sequence length="483" mass="53442">MREARELGYPMRLLWMLLQLYQQPRRIKACGSLSCSFVAIQGVPAGCAHATYLIYLLTYRVLQQASRTVSPGIGDVKLLLRTAMVRGPRVLRKVEKKRMEAVRERKHRLLMLRRATGRKASTLWRTGLMPSAGHCAGASGLADAPLREMRNLASVLDGRSGKRHVGVAAYLLTRCSEEYDPIYHATLDLVLNYAAWIRDGRASHSRLQRALTALHEWLVPISWANAKGPLAATELAIRRLAWGMKAPHVFRGDLGNQYDLCRVCPADLRPFSVQGVQRWQHDRLASHMHSHASAPIWHRGPRCAVKGVRAARQLGASQALWPDNLPMPIRKGMKLGMPMRPCQGSCDPWSRGRRTTSKACDKRRTLKCSKATATYAGKLATTLSRADPTLPTLPTLTTRPSTMEAEDDFFPGTWQGADEEVDFAPPNGRDGHREKARLDAQIVPCAPLVAAEQSGPLSPAAAAPASAPDAPRGRGCPRQRHQR</sequence>
<protein>
    <recommendedName>
        <fullName evidence="4">Pre-mRNA-splicing factor 38</fullName>
    </recommendedName>
</protein>
<accession>A0ABN9W314</accession>
<proteinExistence type="predicted"/>
<evidence type="ECO:0000313" key="3">
    <source>
        <dbReference type="Proteomes" id="UP001189429"/>
    </source>
</evidence>
<reference evidence="2" key="1">
    <citation type="submission" date="2023-10" db="EMBL/GenBank/DDBJ databases">
        <authorList>
            <person name="Chen Y."/>
            <person name="Shah S."/>
            <person name="Dougan E. K."/>
            <person name="Thang M."/>
            <person name="Chan C."/>
        </authorList>
    </citation>
    <scope>NUCLEOTIDE SEQUENCE [LARGE SCALE GENOMIC DNA]</scope>
</reference>
<gene>
    <name evidence="2" type="ORF">PCOR1329_LOCUS63588</name>
</gene>
<feature type="compositionally biased region" description="Low complexity" evidence="1">
    <location>
        <begin position="456"/>
        <end position="470"/>
    </location>
</feature>
<evidence type="ECO:0000313" key="2">
    <source>
        <dbReference type="EMBL" id="CAK0880453.1"/>
    </source>
</evidence>
<dbReference type="EMBL" id="CAUYUJ010018074">
    <property type="protein sequence ID" value="CAK0880453.1"/>
    <property type="molecule type" value="Genomic_DNA"/>
</dbReference>